<dbReference type="PRINTS" id="PR00035">
    <property type="entry name" value="HTHGNTR"/>
</dbReference>
<evidence type="ECO:0000256" key="2">
    <source>
        <dbReference type="ARBA" id="ARBA00023125"/>
    </source>
</evidence>
<dbReference type="PROSITE" id="PS50949">
    <property type="entry name" value="HTH_GNTR"/>
    <property type="match status" value="1"/>
</dbReference>
<dbReference type="RefSeq" id="WP_136962562.1">
    <property type="nucleotide sequence ID" value="NZ_CP039690.1"/>
</dbReference>
<keyword evidence="1" id="KW-0805">Transcription regulation</keyword>
<dbReference type="Pfam" id="PF00392">
    <property type="entry name" value="GntR"/>
    <property type="match status" value="1"/>
</dbReference>
<accession>A0A4D7B835</accession>
<keyword evidence="2" id="KW-0238">DNA-binding</keyword>
<dbReference type="PANTHER" id="PTHR43537:SF49">
    <property type="entry name" value="TRANSCRIPTIONAL REGULATORY PROTEIN"/>
    <property type="match status" value="1"/>
</dbReference>
<evidence type="ECO:0000256" key="3">
    <source>
        <dbReference type="ARBA" id="ARBA00023163"/>
    </source>
</evidence>
<keyword evidence="6" id="KW-1185">Reference proteome</keyword>
<sequence length="216" mass="23971">MTRSPAARRSSDVYEWLRAAIVTGDLRPNEPLIEADLAERLAVSRTPVRESLQRLAAAGLIVPRKRGWSVREYTTEEMQRKSEVRAGLEGYATYLAAERATAADLAVIANLHQERLALTPADEALRVKTNRAFHDAVIAAAKNPELASAIYETGQFYFNGPVARLTLGEEMRLGNADHQRIVDALIARDAPAAERAMRDHIRRTLSVFQRVADLKG</sequence>
<dbReference type="SUPFAM" id="SSF46785">
    <property type="entry name" value="Winged helix' DNA-binding domain"/>
    <property type="match status" value="1"/>
</dbReference>
<gene>
    <name evidence="5" type="ORF">E8M01_24540</name>
</gene>
<dbReference type="SUPFAM" id="SSF48008">
    <property type="entry name" value="GntR ligand-binding domain-like"/>
    <property type="match status" value="1"/>
</dbReference>
<name>A0A4D7B835_9HYPH</name>
<dbReference type="InterPro" id="IPR000524">
    <property type="entry name" value="Tscrpt_reg_HTH_GntR"/>
</dbReference>
<dbReference type="GO" id="GO:0003677">
    <property type="term" value="F:DNA binding"/>
    <property type="evidence" value="ECO:0007669"/>
    <property type="project" value="UniProtKB-KW"/>
</dbReference>
<dbReference type="InterPro" id="IPR011711">
    <property type="entry name" value="GntR_C"/>
</dbReference>
<dbReference type="Pfam" id="PF07729">
    <property type="entry name" value="FCD"/>
    <property type="match status" value="1"/>
</dbReference>
<dbReference type="SMART" id="SM00345">
    <property type="entry name" value="HTH_GNTR"/>
    <property type="match status" value="1"/>
</dbReference>
<evidence type="ECO:0000313" key="6">
    <source>
        <dbReference type="Proteomes" id="UP000298781"/>
    </source>
</evidence>
<dbReference type="InterPro" id="IPR008920">
    <property type="entry name" value="TF_FadR/GntR_C"/>
</dbReference>
<dbReference type="PANTHER" id="PTHR43537">
    <property type="entry name" value="TRANSCRIPTIONAL REGULATOR, GNTR FAMILY"/>
    <property type="match status" value="1"/>
</dbReference>
<proteinExistence type="predicted"/>
<protein>
    <submittedName>
        <fullName evidence="5">GntR family transcriptional regulator</fullName>
    </submittedName>
</protein>
<organism evidence="5 6">
    <name type="scientific">Phreatobacter stygius</name>
    <dbReference type="NCBI Taxonomy" id="1940610"/>
    <lineage>
        <taxon>Bacteria</taxon>
        <taxon>Pseudomonadati</taxon>
        <taxon>Pseudomonadota</taxon>
        <taxon>Alphaproteobacteria</taxon>
        <taxon>Hyphomicrobiales</taxon>
        <taxon>Phreatobacteraceae</taxon>
        <taxon>Phreatobacter</taxon>
    </lineage>
</organism>
<dbReference type="Proteomes" id="UP000298781">
    <property type="component" value="Chromosome"/>
</dbReference>
<reference evidence="5 6" key="1">
    <citation type="submission" date="2019-04" db="EMBL/GenBank/DDBJ databases">
        <title>Phreatobacter aquaticus sp. nov.</title>
        <authorList>
            <person name="Choi A."/>
        </authorList>
    </citation>
    <scope>NUCLEOTIDE SEQUENCE [LARGE SCALE GENOMIC DNA]</scope>
    <source>
        <strain evidence="5 6">KCTC 52518</strain>
    </source>
</reference>
<evidence type="ECO:0000313" key="5">
    <source>
        <dbReference type="EMBL" id="QCI67125.1"/>
    </source>
</evidence>
<evidence type="ECO:0000259" key="4">
    <source>
        <dbReference type="PROSITE" id="PS50949"/>
    </source>
</evidence>
<dbReference type="SMART" id="SM00895">
    <property type="entry name" value="FCD"/>
    <property type="match status" value="1"/>
</dbReference>
<dbReference type="EMBL" id="CP039690">
    <property type="protein sequence ID" value="QCI67125.1"/>
    <property type="molecule type" value="Genomic_DNA"/>
</dbReference>
<evidence type="ECO:0000256" key="1">
    <source>
        <dbReference type="ARBA" id="ARBA00023015"/>
    </source>
</evidence>
<dbReference type="Gene3D" id="1.10.10.10">
    <property type="entry name" value="Winged helix-like DNA-binding domain superfamily/Winged helix DNA-binding domain"/>
    <property type="match status" value="1"/>
</dbReference>
<keyword evidence="3" id="KW-0804">Transcription</keyword>
<dbReference type="GO" id="GO:0003700">
    <property type="term" value="F:DNA-binding transcription factor activity"/>
    <property type="evidence" value="ECO:0007669"/>
    <property type="project" value="InterPro"/>
</dbReference>
<dbReference type="InterPro" id="IPR036390">
    <property type="entry name" value="WH_DNA-bd_sf"/>
</dbReference>
<dbReference type="Gene3D" id="1.20.120.530">
    <property type="entry name" value="GntR ligand-binding domain-like"/>
    <property type="match status" value="1"/>
</dbReference>
<feature type="domain" description="HTH gntR-type" evidence="4">
    <location>
        <begin position="7"/>
        <end position="73"/>
    </location>
</feature>
<dbReference type="KEGG" id="pstg:E8M01_24540"/>
<dbReference type="AlphaFoldDB" id="A0A4D7B835"/>
<dbReference type="OrthoDB" id="9788098at2"/>
<dbReference type="InterPro" id="IPR036388">
    <property type="entry name" value="WH-like_DNA-bd_sf"/>
</dbReference>
<dbReference type="CDD" id="cd07377">
    <property type="entry name" value="WHTH_GntR"/>
    <property type="match status" value="1"/>
</dbReference>